<sequence>MIMERFVWTKISQDIQAMCQQCLHCITTRGGKKVPRPLGEALHGHKPFDVLTMDYLYVEPVRGTDHQYKYILLLKDDFSGYVRLIPSAEATSRVATEALNQWIADFATPEYLVTDGGSHFTAEIMEELTRLRDVQHHITTAYCPWANGTVERANRTVLNVMRSILNEAQITTHNWPYLCPVVQHVINHTPSRRLNGYAPITVVTGRSPESPLDQIWDPKERQWRRIPPEGFAKYVPMLQEVLDEIHKAVDEAKAQRHASNVRQQRRRLNKSHYESFIVGDYVLNAKPVPGPAQKLIAQWRGPYRVVKMINDQVYELEDPLTERHFNAHSQRIRRYADADLNRTVDLKRHLQHADNQLLVDDLLDCRVDRETQELQIKVLWSGFDEAEATWEPARVIYEDVPELVQKLIRRLGDDHPQVEALREMAPMQKRTNTGKRQTQRKRRTKHLVWVQGIHDVRLLGS</sequence>
<dbReference type="CDD" id="cd00024">
    <property type="entry name" value="CD_CSD"/>
    <property type="match status" value="1"/>
</dbReference>
<dbReference type="InterPro" id="IPR050951">
    <property type="entry name" value="Retrovirus_Pol_polyprotein"/>
</dbReference>
<dbReference type="PANTHER" id="PTHR37984">
    <property type="entry name" value="PROTEIN CBG26694"/>
    <property type="match status" value="1"/>
</dbReference>
<dbReference type="OMA" id="ERTICSI"/>
<dbReference type="EMBL" id="CDSF01000033">
    <property type="protein sequence ID" value="CEO95676.1"/>
    <property type="molecule type" value="Genomic_DNA"/>
</dbReference>
<dbReference type="OrthoDB" id="78260at2759"/>
<organism evidence="3 4">
    <name type="scientific">Plasmodiophora brassicae</name>
    <name type="common">Clubroot disease agent</name>
    <dbReference type="NCBI Taxonomy" id="37360"/>
    <lineage>
        <taxon>Eukaryota</taxon>
        <taxon>Sar</taxon>
        <taxon>Rhizaria</taxon>
        <taxon>Endomyxa</taxon>
        <taxon>Phytomyxea</taxon>
        <taxon>Plasmodiophorida</taxon>
        <taxon>Plasmodiophoridae</taxon>
        <taxon>Plasmodiophora</taxon>
    </lineage>
</organism>
<dbReference type="Proteomes" id="UP000039324">
    <property type="component" value="Unassembled WGS sequence"/>
</dbReference>
<dbReference type="AlphaFoldDB" id="A0A0G4IKA6"/>
<dbReference type="PROSITE" id="PS50994">
    <property type="entry name" value="INTEGRASE"/>
    <property type="match status" value="1"/>
</dbReference>
<dbReference type="PROSITE" id="PS50013">
    <property type="entry name" value="CHROMO_2"/>
    <property type="match status" value="1"/>
</dbReference>
<protein>
    <recommendedName>
        <fullName evidence="5">Integrase catalytic domain-containing protein</fullName>
    </recommendedName>
</protein>
<feature type="domain" description="Chromo" evidence="1">
    <location>
        <begin position="357"/>
        <end position="419"/>
    </location>
</feature>
<dbReference type="InterPro" id="IPR000953">
    <property type="entry name" value="Chromo/chromo_shadow_dom"/>
</dbReference>
<evidence type="ECO:0000313" key="3">
    <source>
        <dbReference type="EMBL" id="CEO95676.1"/>
    </source>
</evidence>
<dbReference type="Gene3D" id="2.40.50.40">
    <property type="match status" value="1"/>
</dbReference>
<evidence type="ECO:0000313" key="4">
    <source>
        <dbReference type="Proteomes" id="UP000039324"/>
    </source>
</evidence>
<evidence type="ECO:0008006" key="5">
    <source>
        <dbReference type="Google" id="ProtNLM"/>
    </source>
</evidence>
<dbReference type="SUPFAM" id="SSF54160">
    <property type="entry name" value="Chromo domain-like"/>
    <property type="match status" value="1"/>
</dbReference>
<dbReference type="InterPro" id="IPR001584">
    <property type="entry name" value="Integrase_cat-core"/>
</dbReference>
<dbReference type="Gene3D" id="3.30.420.10">
    <property type="entry name" value="Ribonuclease H-like superfamily/Ribonuclease H"/>
    <property type="match status" value="1"/>
</dbReference>
<keyword evidence="4" id="KW-1185">Reference proteome</keyword>
<dbReference type="Pfam" id="PF00385">
    <property type="entry name" value="Chromo"/>
    <property type="match status" value="1"/>
</dbReference>
<gene>
    <name evidence="3" type="ORF">PBRA_009684</name>
</gene>
<feature type="domain" description="Integrase catalytic" evidence="2">
    <location>
        <begin position="43"/>
        <end position="207"/>
    </location>
</feature>
<dbReference type="GO" id="GO:0015074">
    <property type="term" value="P:DNA integration"/>
    <property type="evidence" value="ECO:0007669"/>
    <property type="project" value="InterPro"/>
</dbReference>
<dbReference type="InterPro" id="IPR012337">
    <property type="entry name" value="RNaseH-like_sf"/>
</dbReference>
<dbReference type="STRING" id="37360.A0A0G4IKA6"/>
<accession>A0A0G4IKA6</accession>
<evidence type="ECO:0000259" key="1">
    <source>
        <dbReference type="PROSITE" id="PS50013"/>
    </source>
</evidence>
<dbReference type="InterPro" id="IPR036397">
    <property type="entry name" value="RNaseH_sf"/>
</dbReference>
<dbReference type="PANTHER" id="PTHR37984:SF5">
    <property type="entry name" value="PROTEIN NYNRIN-LIKE"/>
    <property type="match status" value="1"/>
</dbReference>
<dbReference type="GO" id="GO:0003676">
    <property type="term" value="F:nucleic acid binding"/>
    <property type="evidence" value="ECO:0007669"/>
    <property type="project" value="InterPro"/>
</dbReference>
<reference evidence="3 4" key="1">
    <citation type="submission" date="2015-02" db="EMBL/GenBank/DDBJ databases">
        <authorList>
            <person name="Chooi Y.-H."/>
        </authorList>
    </citation>
    <scope>NUCLEOTIDE SEQUENCE [LARGE SCALE GENOMIC DNA]</scope>
    <source>
        <strain evidence="3">E3</strain>
    </source>
</reference>
<proteinExistence type="predicted"/>
<dbReference type="InterPro" id="IPR016197">
    <property type="entry name" value="Chromo-like_dom_sf"/>
</dbReference>
<dbReference type="InterPro" id="IPR023780">
    <property type="entry name" value="Chromo_domain"/>
</dbReference>
<evidence type="ECO:0000259" key="2">
    <source>
        <dbReference type="PROSITE" id="PS50994"/>
    </source>
</evidence>
<dbReference type="Pfam" id="PF00665">
    <property type="entry name" value="rve"/>
    <property type="match status" value="1"/>
</dbReference>
<dbReference type="SUPFAM" id="SSF53098">
    <property type="entry name" value="Ribonuclease H-like"/>
    <property type="match status" value="1"/>
</dbReference>
<name>A0A0G4IKA6_PLABS</name>